<evidence type="ECO:0000313" key="3">
    <source>
        <dbReference type="Proteomes" id="UP001199525"/>
    </source>
</evidence>
<accession>A0ABS8I2M0</accession>
<comment type="caution">
    <text evidence="2">The sequence shown here is derived from an EMBL/GenBank/DDBJ whole genome shotgun (WGS) entry which is preliminary data.</text>
</comment>
<dbReference type="PROSITE" id="PS51186">
    <property type="entry name" value="GNAT"/>
    <property type="match status" value="1"/>
</dbReference>
<keyword evidence="3" id="KW-1185">Reference proteome</keyword>
<evidence type="ECO:0000259" key="1">
    <source>
        <dbReference type="PROSITE" id="PS51186"/>
    </source>
</evidence>
<sequence>MYISIRQATIQDTVIVSDVLLEAALWLHKRGMPLWRDSEVSPESISEDVANGLFFIAECAGEPVGTIKFQLEDLLFWPDISQEESAFLHRLAIRRHYSGGKVSSALLTWAVKHTQTLGRHYLRLDCDASRLRLRAIYEGFGFRHHSDRQVGTYFVSRYEYEIPSAYKRHLTRTKP</sequence>
<feature type="domain" description="N-acetyltransferase" evidence="1">
    <location>
        <begin position="3"/>
        <end position="163"/>
    </location>
</feature>
<gene>
    <name evidence="2" type="ORF">LC586_04175</name>
</gene>
<dbReference type="Proteomes" id="UP001199525">
    <property type="component" value="Unassembled WGS sequence"/>
</dbReference>
<dbReference type="EMBL" id="JAIVFQ010000003">
    <property type="protein sequence ID" value="MCC5598435.1"/>
    <property type="molecule type" value="Genomic_DNA"/>
</dbReference>
<dbReference type="Pfam" id="PF00583">
    <property type="entry name" value="Acetyltransf_1"/>
    <property type="match status" value="1"/>
</dbReference>
<dbReference type="RefSeq" id="WP_229483198.1">
    <property type="nucleotide sequence ID" value="NZ_JAIVFQ010000003.1"/>
</dbReference>
<dbReference type="InterPro" id="IPR016181">
    <property type="entry name" value="Acyl_CoA_acyltransferase"/>
</dbReference>
<dbReference type="CDD" id="cd04301">
    <property type="entry name" value="NAT_SF"/>
    <property type="match status" value="1"/>
</dbReference>
<dbReference type="Gene3D" id="3.40.630.30">
    <property type="match status" value="1"/>
</dbReference>
<name>A0ABS8I2M0_9NOSO</name>
<reference evidence="2 3" key="1">
    <citation type="journal article" date="2021" name="Microorganisms">
        <title>Genome Evolution of Filamentous Cyanobacterium Nostoc Species: From Facultative Symbiosis to Free Living.</title>
        <authorList>
            <person name="Huo D."/>
            <person name="Li H."/>
            <person name="Cai F."/>
            <person name="Guo X."/>
            <person name="Qiao Z."/>
            <person name="Wang W."/>
            <person name="Yu G."/>
            <person name="Li R."/>
        </authorList>
    </citation>
    <scope>NUCLEOTIDE SEQUENCE [LARGE SCALE GENOMIC DNA]</scope>
    <source>
        <strain evidence="2 3">CHAB 5714</strain>
    </source>
</reference>
<proteinExistence type="predicted"/>
<dbReference type="SUPFAM" id="SSF55729">
    <property type="entry name" value="Acyl-CoA N-acyltransferases (Nat)"/>
    <property type="match status" value="1"/>
</dbReference>
<protein>
    <submittedName>
        <fullName evidence="2">GNAT family N-acetyltransferase</fullName>
    </submittedName>
</protein>
<dbReference type="InterPro" id="IPR000182">
    <property type="entry name" value="GNAT_dom"/>
</dbReference>
<organism evidence="2 3">
    <name type="scientific">Nostoc favosum CHAB5714</name>
    <dbReference type="NCBI Taxonomy" id="2780399"/>
    <lineage>
        <taxon>Bacteria</taxon>
        <taxon>Bacillati</taxon>
        <taxon>Cyanobacteriota</taxon>
        <taxon>Cyanophyceae</taxon>
        <taxon>Nostocales</taxon>
        <taxon>Nostocaceae</taxon>
        <taxon>Nostoc</taxon>
        <taxon>Nostoc favosum</taxon>
    </lineage>
</organism>
<evidence type="ECO:0000313" key="2">
    <source>
        <dbReference type="EMBL" id="MCC5598435.1"/>
    </source>
</evidence>